<keyword evidence="3" id="KW-1185">Reference proteome</keyword>
<dbReference type="Proteomes" id="UP000661607">
    <property type="component" value="Unassembled WGS sequence"/>
</dbReference>
<dbReference type="EMBL" id="JADBEF010000001">
    <property type="protein sequence ID" value="MBE1559629.1"/>
    <property type="molecule type" value="Genomic_DNA"/>
</dbReference>
<accession>A0ABR9KC95</accession>
<dbReference type="InterPro" id="IPR011049">
    <property type="entry name" value="Serralysin-like_metalloprot_C"/>
</dbReference>
<evidence type="ECO:0000313" key="2">
    <source>
        <dbReference type="EMBL" id="MBE1559629.1"/>
    </source>
</evidence>
<organism evidence="2 3">
    <name type="scientific">Nonomuraea africana</name>
    <dbReference type="NCBI Taxonomy" id="46171"/>
    <lineage>
        <taxon>Bacteria</taxon>
        <taxon>Bacillati</taxon>
        <taxon>Actinomycetota</taxon>
        <taxon>Actinomycetes</taxon>
        <taxon>Streptosporangiales</taxon>
        <taxon>Streptosporangiaceae</taxon>
        <taxon>Nonomuraea</taxon>
    </lineage>
</organism>
<gene>
    <name evidence="2" type="ORF">H4W81_002408</name>
</gene>
<dbReference type="RefSeq" id="WP_192774871.1">
    <property type="nucleotide sequence ID" value="NZ_JADBEF010000001.1"/>
</dbReference>
<evidence type="ECO:0000313" key="3">
    <source>
        <dbReference type="Proteomes" id="UP000661607"/>
    </source>
</evidence>
<proteinExistence type="predicted"/>
<dbReference type="PRINTS" id="PR00313">
    <property type="entry name" value="CABNDNGRPT"/>
</dbReference>
<protein>
    <submittedName>
        <fullName evidence="2">Ca2+-binding RTX toxin-like protein</fullName>
    </submittedName>
</protein>
<dbReference type="Pfam" id="PF00353">
    <property type="entry name" value="HemolysinCabind"/>
    <property type="match status" value="4"/>
</dbReference>
<dbReference type="InterPro" id="IPR001343">
    <property type="entry name" value="Hemolysn_Ca-bd"/>
</dbReference>
<evidence type="ECO:0000256" key="1">
    <source>
        <dbReference type="SAM" id="MobiDB-lite"/>
    </source>
</evidence>
<name>A0ABR9KC95_9ACTN</name>
<feature type="compositionally biased region" description="Gly residues" evidence="1">
    <location>
        <begin position="12"/>
        <end position="25"/>
    </location>
</feature>
<sequence length="202" mass="19788">MHGDIFSPSGHASGGGNDRLFGGDGNDLMNGEDDLLLGGPGSEILIGDSNAAQNASGNGGNDLLDLGTDGGFAAIGDHNINDPAGGRATGSGRDRIIGGSADDFLVGDSAVVDATVTSASHDVISGRGGNDALFGDNTDFDVTASVGTAGGNDLLDGGDGIDTLRAGPRNDFLDGGPGTPDDCDGEAGIDAATRCEIVSNVP</sequence>
<feature type="region of interest" description="Disordered" evidence="1">
    <location>
        <begin position="1"/>
        <end position="25"/>
    </location>
</feature>
<dbReference type="SUPFAM" id="SSF51120">
    <property type="entry name" value="beta-Roll"/>
    <property type="match status" value="1"/>
</dbReference>
<comment type="caution">
    <text evidence="2">The sequence shown here is derived from an EMBL/GenBank/DDBJ whole genome shotgun (WGS) entry which is preliminary data.</text>
</comment>
<reference evidence="2 3" key="1">
    <citation type="submission" date="2020-10" db="EMBL/GenBank/DDBJ databases">
        <title>Sequencing the genomes of 1000 actinobacteria strains.</title>
        <authorList>
            <person name="Klenk H.-P."/>
        </authorList>
    </citation>
    <scope>NUCLEOTIDE SEQUENCE [LARGE SCALE GENOMIC DNA]</scope>
    <source>
        <strain evidence="2 3">DSM 43748</strain>
    </source>
</reference>